<dbReference type="Gene3D" id="3.40.1260.20">
    <property type="entry name" value="Ribonuclease E, catalytic domain"/>
    <property type="match status" value="1"/>
</dbReference>
<keyword evidence="14" id="KW-0378">Hydrolase</keyword>
<evidence type="ECO:0000256" key="11">
    <source>
        <dbReference type="ARBA" id="ARBA00022723"/>
    </source>
</evidence>
<evidence type="ECO:0000256" key="7">
    <source>
        <dbReference type="ARBA" id="ARBA00022519"/>
    </source>
</evidence>
<evidence type="ECO:0000256" key="6">
    <source>
        <dbReference type="ARBA" id="ARBA00022490"/>
    </source>
</evidence>
<evidence type="ECO:0000256" key="8">
    <source>
        <dbReference type="ARBA" id="ARBA00022552"/>
    </source>
</evidence>
<dbReference type="InterPro" id="IPR048583">
    <property type="entry name" value="RNase_E_G_thioredoxin-like"/>
</dbReference>
<comment type="subcellular location">
    <subcellularLocation>
        <location evidence="2">Cytoplasm</location>
    </subcellularLocation>
</comment>
<evidence type="ECO:0000256" key="14">
    <source>
        <dbReference type="ARBA" id="ARBA00022801"/>
    </source>
</evidence>
<keyword evidence="12" id="KW-0699">rRNA-binding</keyword>
<comment type="similarity">
    <text evidence="3">Belongs to the RNase E/G family. RNase G subfamily.</text>
</comment>
<evidence type="ECO:0000256" key="15">
    <source>
        <dbReference type="ARBA" id="ARBA00022842"/>
    </source>
</evidence>
<keyword evidence="13" id="KW-0255">Endonuclease</keyword>
<evidence type="ECO:0000256" key="4">
    <source>
        <dbReference type="ARBA" id="ARBA00017719"/>
    </source>
</evidence>
<keyword evidence="17" id="KW-0472">Membrane</keyword>
<dbReference type="InterPro" id="IPR004659">
    <property type="entry name" value="RNase_E/G"/>
</dbReference>
<keyword evidence="6" id="KW-0963">Cytoplasm</keyword>
<feature type="compositionally biased region" description="Acidic residues" evidence="18">
    <location>
        <begin position="68"/>
        <end position="78"/>
    </location>
</feature>
<keyword evidence="9" id="KW-0819">tRNA processing</keyword>
<dbReference type="InterPro" id="IPR012340">
    <property type="entry name" value="NA-bd_OB-fold"/>
</dbReference>
<keyword evidence="11" id="KW-0479">Metal-binding</keyword>
<dbReference type="PROSITE" id="PS50126">
    <property type="entry name" value="S1"/>
    <property type="match status" value="1"/>
</dbReference>
<dbReference type="SUPFAM" id="SSF50249">
    <property type="entry name" value="Nucleic acid-binding proteins"/>
    <property type="match status" value="1"/>
</dbReference>
<keyword evidence="8" id="KW-0698">rRNA processing</keyword>
<comment type="caution">
    <text evidence="20">The sequence shown here is derived from an EMBL/GenBank/DDBJ whole genome shotgun (WGS) entry which is preliminary data.</text>
</comment>
<evidence type="ECO:0000256" key="5">
    <source>
        <dbReference type="ARBA" id="ARBA00022475"/>
    </source>
</evidence>
<evidence type="ECO:0000256" key="2">
    <source>
        <dbReference type="ARBA" id="ARBA00004496"/>
    </source>
</evidence>
<feature type="domain" description="S1 motif" evidence="19">
    <location>
        <begin position="33"/>
        <end position="131"/>
    </location>
</feature>
<dbReference type="Proteomes" id="UP001484239">
    <property type="component" value="Unassembled WGS sequence"/>
</dbReference>
<dbReference type="Gene3D" id="2.40.50.140">
    <property type="entry name" value="Nucleic acid-binding proteins"/>
    <property type="match status" value="1"/>
</dbReference>
<keyword evidence="10" id="KW-0540">Nuclease</keyword>
<dbReference type="SMART" id="SM00316">
    <property type="entry name" value="S1"/>
    <property type="match status" value="1"/>
</dbReference>
<dbReference type="InterPro" id="IPR003029">
    <property type="entry name" value="S1_domain"/>
</dbReference>
<evidence type="ECO:0000313" key="20">
    <source>
        <dbReference type="EMBL" id="MEK9501013.1"/>
    </source>
</evidence>
<dbReference type="InterPro" id="IPR019307">
    <property type="entry name" value="RNA-bd_AU-1/RNase_E/G"/>
</dbReference>
<reference evidence="20 21" key="1">
    <citation type="submission" date="2024-02" db="EMBL/GenBank/DDBJ databases">
        <title>A novel Gemmatimonadota bacterium.</title>
        <authorList>
            <person name="Du Z.-J."/>
            <person name="Ye Y.-Q."/>
        </authorList>
    </citation>
    <scope>NUCLEOTIDE SEQUENCE [LARGE SCALE GENOMIC DNA]</scope>
    <source>
        <strain evidence="20 21">DH-20</strain>
    </source>
</reference>
<keyword evidence="15" id="KW-0460">Magnesium</keyword>
<evidence type="ECO:0000256" key="16">
    <source>
        <dbReference type="ARBA" id="ARBA00022884"/>
    </source>
</evidence>
<comment type="cofactor">
    <cofactor evidence="1">
        <name>Mg(2+)</name>
        <dbReference type="ChEBI" id="CHEBI:18420"/>
    </cofactor>
</comment>
<keyword evidence="7" id="KW-0997">Cell inner membrane</keyword>
<dbReference type="Pfam" id="PF10150">
    <property type="entry name" value="RNase_E_G"/>
    <property type="match status" value="1"/>
</dbReference>
<dbReference type="PANTHER" id="PTHR30001:SF1">
    <property type="entry name" value="RIBONUCLEASE E_G-LIKE PROTEIN, CHLOROPLASTIC"/>
    <property type="match status" value="1"/>
</dbReference>
<feature type="region of interest" description="Disordered" evidence="18">
    <location>
        <begin position="68"/>
        <end position="96"/>
    </location>
</feature>
<keyword evidence="21" id="KW-1185">Reference proteome</keyword>
<evidence type="ECO:0000256" key="10">
    <source>
        <dbReference type="ARBA" id="ARBA00022722"/>
    </source>
</evidence>
<dbReference type="EMBL" id="JBBHLI010000004">
    <property type="protein sequence ID" value="MEK9501013.1"/>
    <property type="molecule type" value="Genomic_DNA"/>
</dbReference>
<evidence type="ECO:0000256" key="9">
    <source>
        <dbReference type="ARBA" id="ARBA00022694"/>
    </source>
</evidence>
<dbReference type="CDD" id="cd04453">
    <property type="entry name" value="S1_RNase_E"/>
    <property type="match status" value="1"/>
</dbReference>
<accession>A0ABU9E8E9</accession>
<name>A0ABU9E8E9_9BACT</name>
<evidence type="ECO:0000256" key="3">
    <source>
        <dbReference type="ARBA" id="ARBA00005663"/>
    </source>
</evidence>
<dbReference type="RefSeq" id="WP_405276984.1">
    <property type="nucleotide sequence ID" value="NZ_CP144380.1"/>
</dbReference>
<dbReference type="NCBIfam" id="TIGR00757">
    <property type="entry name" value="RNaseEG"/>
    <property type="match status" value="1"/>
</dbReference>
<gene>
    <name evidence="20" type="ORF">WI372_08495</name>
</gene>
<evidence type="ECO:0000313" key="21">
    <source>
        <dbReference type="Proteomes" id="UP001484239"/>
    </source>
</evidence>
<evidence type="ECO:0000256" key="13">
    <source>
        <dbReference type="ARBA" id="ARBA00022759"/>
    </source>
</evidence>
<dbReference type="PANTHER" id="PTHR30001">
    <property type="entry name" value="RIBONUCLEASE"/>
    <property type="match status" value="1"/>
</dbReference>
<organism evidence="20 21">
    <name type="scientific">Gaopeijia maritima</name>
    <dbReference type="NCBI Taxonomy" id="3119007"/>
    <lineage>
        <taxon>Bacteria</taxon>
        <taxon>Pseudomonadati</taxon>
        <taxon>Gemmatimonadota</taxon>
        <taxon>Longimicrobiia</taxon>
        <taxon>Gaopeijiales</taxon>
        <taxon>Gaopeijiaceae</taxon>
        <taxon>Gaopeijia</taxon>
    </lineage>
</organism>
<evidence type="ECO:0000256" key="17">
    <source>
        <dbReference type="ARBA" id="ARBA00023136"/>
    </source>
</evidence>
<evidence type="ECO:0000256" key="12">
    <source>
        <dbReference type="ARBA" id="ARBA00022730"/>
    </source>
</evidence>
<keyword evidence="5" id="KW-1003">Cell membrane</keyword>
<evidence type="ECO:0000259" key="19">
    <source>
        <dbReference type="PROSITE" id="PS50126"/>
    </source>
</evidence>
<protein>
    <recommendedName>
        <fullName evidence="4">Ribonuclease G</fullName>
    </recommendedName>
</protein>
<proteinExistence type="inferred from homology"/>
<evidence type="ECO:0000256" key="1">
    <source>
        <dbReference type="ARBA" id="ARBA00001946"/>
    </source>
</evidence>
<evidence type="ECO:0000256" key="18">
    <source>
        <dbReference type="SAM" id="MobiDB-lite"/>
    </source>
</evidence>
<dbReference type="Pfam" id="PF20833">
    <property type="entry name" value="RNase_E_G_Thio"/>
    <property type="match status" value="1"/>
</dbReference>
<sequence length="505" mass="56963">MSASPQESWVALLEDGQLVEIMFDRPDQGRLVGDIYLGRVEAVLPGIQAAFVDIGEEKAGFLHVSDLLGEEDDDEDENGNGGGSRGGRRNRKYPPIQDQVKKGQEILVQVTKEPISTKGPRVTAQVSLPGRFLVFMPFSSHVGVSRKIDGREERSRLRAMAKEFVPPKAGGVIVRTVGEEVTRETLEGEFKRLHDKWKKIQRRARSQKAPARVHGEAKLISGVIRDLFSDKFDGLTVDSKEIHNEITQYVSNVSPDLLERIHLYDDPVPLFDKHGVEEEIRKAFERRVDLPSGGYIIVEPTEALVSIDVNTGRYTGRKDPEHTILRTNLDAAREVARQLRLRDVGGIIVVDFIDMESQENRDKVLHELRSHLGRDRARTKAFEVSDLGLIEMTRQRVRPSLFQSLTAPCEHCNGSGRVSTPATVVRRIERSLVRAAAAKERKVVVRVHPEVALQVLEAEPDFLRRLGKRTRMELDLRDDPLLREDEFHLLSGPSEADVTEKYVLR</sequence>
<keyword evidence="16" id="KW-0694">RNA-binding</keyword>